<sequence>MQELFKEIISKDVKPFFSKHGYLKKDLNFYKSSEPLVYKFNIQKSKANTWNHVLFYINCSIHSTELALLQSTPTSAPPLEAKSHFTTRIEQISPSAPDRYSLTPDIDPDKFSDALLLHLQEALTFMHSMTSARAIVDYYMERTALHLSEETFRFLLLAGDTEAAGQYLKQLQLKYGTEKRWAIFEKKYKAIFEEYGVRYMLNIV</sequence>
<dbReference type="AlphaFoldDB" id="A0A917FQH5"/>
<dbReference type="RefSeq" id="WP_189029120.1">
    <property type="nucleotide sequence ID" value="NZ_BMKR01000024.1"/>
</dbReference>
<dbReference type="Pfam" id="PF14137">
    <property type="entry name" value="DUF4304"/>
    <property type="match status" value="1"/>
</dbReference>
<keyword evidence="2" id="KW-1185">Reference proteome</keyword>
<organism evidence="1 2">
    <name type="scientific">Paenibacillus albidus</name>
    <dbReference type="NCBI Taxonomy" id="2041023"/>
    <lineage>
        <taxon>Bacteria</taxon>
        <taxon>Bacillati</taxon>
        <taxon>Bacillota</taxon>
        <taxon>Bacilli</taxon>
        <taxon>Bacillales</taxon>
        <taxon>Paenibacillaceae</taxon>
        <taxon>Paenibacillus</taxon>
    </lineage>
</organism>
<reference evidence="1" key="2">
    <citation type="submission" date="2020-09" db="EMBL/GenBank/DDBJ databases">
        <authorList>
            <person name="Sun Q."/>
            <person name="Zhou Y."/>
        </authorList>
    </citation>
    <scope>NUCLEOTIDE SEQUENCE</scope>
    <source>
        <strain evidence="1">CGMCC 1.16134</strain>
    </source>
</reference>
<name>A0A917FQH5_9BACL</name>
<dbReference type="InterPro" id="IPR025412">
    <property type="entry name" value="DUF4304"/>
</dbReference>
<evidence type="ECO:0000313" key="2">
    <source>
        <dbReference type="Proteomes" id="UP000637643"/>
    </source>
</evidence>
<evidence type="ECO:0000313" key="1">
    <source>
        <dbReference type="EMBL" id="GGF95998.1"/>
    </source>
</evidence>
<evidence type="ECO:0008006" key="3">
    <source>
        <dbReference type="Google" id="ProtNLM"/>
    </source>
</evidence>
<protein>
    <recommendedName>
        <fullName evidence="3">DUF4304 domain-containing protein</fullName>
    </recommendedName>
</protein>
<accession>A0A917FQH5</accession>
<reference evidence="1" key="1">
    <citation type="journal article" date="2014" name="Int. J. Syst. Evol. Microbiol.">
        <title>Complete genome sequence of Corynebacterium casei LMG S-19264T (=DSM 44701T), isolated from a smear-ripened cheese.</title>
        <authorList>
            <consortium name="US DOE Joint Genome Institute (JGI-PGF)"/>
            <person name="Walter F."/>
            <person name="Albersmeier A."/>
            <person name="Kalinowski J."/>
            <person name="Ruckert C."/>
        </authorList>
    </citation>
    <scope>NUCLEOTIDE SEQUENCE</scope>
    <source>
        <strain evidence="1">CGMCC 1.16134</strain>
    </source>
</reference>
<dbReference type="Proteomes" id="UP000637643">
    <property type="component" value="Unassembled WGS sequence"/>
</dbReference>
<comment type="caution">
    <text evidence="1">The sequence shown here is derived from an EMBL/GenBank/DDBJ whole genome shotgun (WGS) entry which is preliminary data.</text>
</comment>
<proteinExistence type="predicted"/>
<dbReference type="EMBL" id="BMKR01000024">
    <property type="protein sequence ID" value="GGF95998.1"/>
    <property type="molecule type" value="Genomic_DNA"/>
</dbReference>
<gene>
    <name evidence="1" type="ORF">GCM10010912_46140</name>
</gene>